<feature type="non-terminal residue" evidence="2">
    <location>
        <position position="551"/>
    </location>
</feature>
<feature type="compositionally biased region" description="Acidic residues" evidence="1">
    <location>
        <begin position="509"/>
        <end position="520"/>
    </location>
</feature>
<organism evidence="2 3">
    <name type="scientific">Aureobasidium melanogenum</name>
    <name type="common">Aureobasidium pullulans var. melanogenum</name>
    <dbReference type="NCBI Taxonomy" id="46634"/>
    <lineage>
        <taxon>Eukaryota</taxon>
        <taxon>Fungi</taxon>
        <taxon>Dikarya</taxon>
        <taxon>Ascomycota</taxon>
        <taxon>Pezizomycotina</taxon>
        <taxon>Dothideomycetes</taxon>
        <taxon>Dothideomycetidae</taxon>
        <taxon>Dothideales</taxon>
        <taxon>Saccotheciaceae</taxon>
        <taxon>Aureobasidium</taxon>
    </lineage>
</organism>
<feature type="compositionally biased region" description="Basic and acidic residues" evidence="1">
    <location>
        <begin position="498"/>
        <end position="508"/>
    </location>
</feature>
<sequence>MAYTTNDPHMVDNMEIIRRLATLETELRIEREQHALARQCIAYMARQLAVQTQRSATPALREEIQLRSRRLERCDRAVESKIRPELEQRAEPRIDGAGEDTGKQKVESEDLLTQTDEDMPVDSVHSPTLVPSKGRPVPAGPNSEQTFRTKCLAFLKRDEVRPRPVDIVKDTDTEGTLFTFENSGDVWSEDPRPSDSKNAQTRPVSSARVGERYERPLTLKSLSDRYQDRKVTDNGIFVSNWATIEKKAIEPVVQEDLMQFPEADEVSEDTTVAEPEEVLTEEQLEEAKQKHTAELHKNQALVMYDPAPSDDAFRTVLVTDIPKDRSEADVMRMVSGGVLVKVQSMDTTWTTKGKTMIITFLHGKDACSFLRSVEDKVEPKFSLLQSPSYPVNGWLADDMVYNGITRCLAIHGLHEDITMEALCAATRQRGLKCDSVLNASRDEDGVCHLEFTSVTAALAGYWALNDNLFRRFTRIMHEADPCDCQIPGMTAEEVMGKEREADFPKDGEIEGSGDETEVESETQAGAEMESETLSAGEKDADGWPVGGLDYD</sequence>
<protein>
    <submittedName>
        <fullName evidence="2">Uncharacterized protein</fullName>
    </submittedName>
</protein>
<dbReference type="AlphaFoldDB" id="A0A9P8FTJ5"/>
<proteinExistence type="predicted"/>
<feature type="region of interest" description="Disordered" evidence="1">
    <location>
        <begin position="498"/>
        <end position="551"/>
    </location>
</feature>
<name>A0A9P8FTJ5_AURME</name>
<comment type="caution">
    <text evidence="2">The sequence shown here is derived from an EMBL/GenBank/DDBJ whole genome shotgun (WGS) entry which is preliminary data.</text>
</comment>
<keyword evidence="3" id="KW-1185">Reference proteome</keyword>
<dbReference type="Proteomes" id="UP000729357">
    <property type="component" value="Unassembled WGS sequence"/>
</dbReference>
<evidence type="ECO:0000313" key="2">
    <source>
        <dbReference type="EMBL" id="KAG9980536.1"/>
    </source>
</evidence>
<feature type="compositionally biased region" description="Basic and acidic residues" evidence="1">
    <location>
        <begin position="83"/>
        <end position="108"/>
    </location>
</feature>
<evidence type="ECO:0000256" key="1">
    <source>
        <dbReference type="SAM" id="MobiDB-lite"/>
    </source>
</evidence>
<accession>A0A9P8FTJ5</accession>
<reference evidence="2" key="2">
    <citation type="submission" date="2021-08" db="EMBL/GenBank/DDBJ databases">
        <authorList>
            <person name="Gostincar C."/>
            <person name="Sun X."/>
            <person name="Song Z."/>
            <person name="Gunde-Cimerman N."/>
        </authorList>
    </citation>
    <scope>NUCLEOTIDE SEQUENCE</scope>
    <source>
        <strain evidence="2">EXF-9298</strain>
    </source>
</reference>
<gene>
    <name evidence="2" type="ORF">KCU98_g8078</name>
</gene>
<reference evidence="2" key="1">
    <citation type="journal article" date="2021" name="J Fungi (Basel)">
        <title>Virulence traits and population genomics of the black yeast Aureobasidium melanogenum.</title>
        <authorList>
            <person name="Cernosa A."/>
            <person name="Sun X."/>
            <person name="Gostincar C."/>
            <person name="Fang C."/>
            <person name="Gunde-Cimerman N."/>
            <person name="Song Z."/>
        </authorList>
    </citation>
    <scope>NUCLEOTIDE SEQUENCE</scope>
    <source>
        <strain evidence="2">EXF-9298</strain>
    </source>
</reference>
<dbReference type="EMBL" id="JAHFXS010000970">
    <property type="protein sequence ID" value="KAG9980536.1"/>
    <property type="molecule type" value="Genomic_DNA"/>
</dbReference>
<feature type="region of interest" description="Disordered" evidence="1">
    <location>
        <begin position="182"/>
        <end position="209"/>
    </location>
</feature>
<evidence type="ECO:0000313" key="3">
    <source>
        <dbReference type="Proteomes" id="UP000729357"/>
    </source>
</evidence>
<feature type="region of interest" description="Disordered" evidence="1">
    <location>
        <begin position="83"/>
        <end position="144"/>
    </location>
</feature>